<keyword evidence="4 19" id="KW-0808">Transferase</keyword>
<keyword evidence="9 19" id="KW-0378">Hydrolase</keyword>
<evidence type="ECO:0000256" key="6">
    <source>
        <dbReference type="ARBA" id="ARBA00022705"/>
    </source>
</evidence>
<keyword evidence="8 18" id="KW-0479">Metal-binding</keyword>
<accession>A0A170PBQ3</accession>
<gene>
    <name evidence="19 21" type="primary">dnaQ</name>
    <name evidence="21" type="ORF">BTSPAZIEG_0167</name>
</gene>
<keyword evidence="10 19" id="KW-0269">Exonuclease</keyword>
<evidence type="ECO:0000256" key="10">
    <source>
        <dbReference type="ARBA" id="ARBA00022839"/>
    </source>
</evidence>
<evidence type="ECO:0000259" key="20">
    <source>
        <dbReference type="SMART" id="SM00479"/>
    </source>
</evidence>
<evidence type="ECO:0000256" key="8">
    <source>
        <dbReference type="ARBA" id="ARBA00022723"/>
    </source>
</evidence>
<evidence type="ECO:0000256" key="3">
    <source>
        <dbReference type="ARBA" id="ARBA00020352"/>
    </source>
</evidence>
<name>A0A170PBQ3_BUCTT</name>
<dbReference type="PANTHER" id="PTHR30231">
    <property type="entry name" value="DNA POLYMERASE III SUBUNIT EPSILON"/>
    <property type="match status" value="1"/>
</dbReference>
<keyword evidence="12 19" id="KW-0239">DNA-directed DNA polymerase</keyword>
<dbReference type="EC" id="2.7.7.7" evidence="2 19"/>
<evidence type="ECO:0000313" key="21">
    <source>
        <dbReference type="EMBL" id="CUR53143.1"/>
    </source>
</evidence>
<feature type="binding site" evidence="18">
    <location>
        <position position="168"/>
    </location>
    <ligand>
        <name>a divalent metal cation</name>
        <dbReference type="ChEBI" id="CHEBI:60240"/>
        <label>1</label>
        <note>catalytic</note>
    </ligand>
</feature>
<dbReference type="FunFam" id="3.30.420.10:FF:000012">
    <property type="entry name" value="DNA polymerase III subunit epsilon"/>
    <property type="match status" value="1"/>
</dbReference>
<dbReference type="GO" id="GO:0045004">
    <property type="term" value="P:DNA replication proofreading"/>
    <property type="evidence" value="ECO:0007669"/>
    <property type="project" value="TreeGrafter"/>
</dbReference>
<keyword evidence="7 19" id="KW-0540">Nuclease</keyword>
<dbReference type="GO" id="GO:0046872">
    <property type="term" value="F:metal ion binding"/>
    <property type="evidence" value="ECO:0007669"/>
    <property type="project" value="UniProtKB-KW"/>
</dbReference>
<evidence type="ECO:0000256" key="19">
    <source>
        <dbReference type="RuleBase" id="RU364087"/>
    </source>
</evidence>
<dbReference type="AlphaFoldDB" id="A0A170PBQ3"/>
<evidence type="ECO:0000256" key="13">
    <source>
        <dbReference type="ARBA" id="ARBA00023211"/>
    </source>
</evidence>
<dbReference type="GO" id="GO:0003677">
    <property type="term" value="F:DNA binding"/>
    <property type="evidence" value="ECO:0007669"/>
    <property type="project" value="InterPro"/>
</dbReference>
<keyword evidence="5 19" id="KW-0548">Nucleotidyltransferase</keyword>
<dbReference type="CDD" id="cd06131">
    <property type="entry name" value="DNA_pol_III_epsilon_Ecoli_like"/>
    <property type="match status" value="1"/>
</dbReference>
<dbReference type="Gene3D" id="3.30.420.10">
    <property type="entry name" value="Ribonuclease H-like superfamily/Ribonuclease H"/>
    <property type="match status" value="1"/>
</dbReference>
<dbReference type="SMART" id="SM00479">
    <property type="entry name" value="EXOIII"/>
    <property type="match status" value="1"/>
</dbReference>
<dbReference type="NCBIfam" id="TIGR01406">
    <property type="entry name" value="dnaQ_proteo"/>
    <property type="match status" value="1"/>
</dbReference>
<feature type="binding site" evidence="17">
    <location>
        <position position="15"/>
    </location>
    <ligand>
        <name>substrate</name>
    </ligand>
</feature>
<dbReference type="GO" id="GO:0003887">
    <property type="term" value="F:DNA-directed DNA polymerase activity"/>
    <property type="evidence" value="ECO:0007669"/>
    <property type="project" value="UniProtKB-KW"/>
</dbReference>
<evidence type="ECO:0000256" key="2">
    <source>
        <dbReference type="ARBA" id="ARBA00012417"/>
    </source>
</evidence>
<dbReference type="InterPro" id="IPR013520">
    <property type="entry name" value="Ribonucl_H"/>
</dbReference>
<reference evidence="22" key="1">
    <citation type="submission" date="2015-10" db="EMBL/GenBank/DDBJ databases">
        <authorList>
            <person name="Manzano-Marin A."/>
            <person name="Manzano-Marin A."/>
        </authorList>
    </citation>
    <scope>NUCLEOTIDE SEQUENCE [LARGE SCALE GENOMIC DNA]</scope>
    <source>
        <strain evidence="22">BTs</strain>
    </source>
</reference>
<feature type="active site" description="Proton acceptor" evidence="16">
    <location>
        <position position="163"/>
    </location>
</feature>
<comment type="subunit">
    <text evidence="15">The DNA polymerase holoenzyme is a complex that contains 10 different types of subunits. These subunits are organized into 3 functionally essential subassemblies: the pol III core, the beta sliding clamp processivity factor and the clamp-loading complex. The pol III core (subunits alpha,epsilon and theta) contains the polymerase and the 3'-5' exonuclease proofreading activities. The polymerase is tethered to the template via the sliding clamp processivity factor. The clamp-loading complex assembles the beta processivity factor onto the primer template and plays a central role in the organization and communication at the replication fork. This complex contains delta, delta', psi and chi, and copies of either or both of two different DnaX proteins, gamma and tau. The composition of the holoenzyme is, therefore: (alpha,epsilon,theta)[2]-(gamma/tau)[3]-delta,delta', psi,chi-beta[4].</text>
</comment>
<feature type="binding site" evidence="17">
    <location>
        <position position="67"/>
    </location>
    <ligand>
        <name>substrate</name>
    </ligand>
</feature>
<dbReference type="STRING" id="98804.BTSPAZIEG_0167"/>
<dbReference type="GO" id="GO:0005829">
    <property type="term" value="C:cytosol"/>
    <property type="evidence" value="ECO:0007669"/>
    <property type="project" value="TreeGrafter"/>
</dbReference>
<feature type="binding site" evidence="17">
    <location>
        <position position="62"/>
    </location>
    <ligand>
        <name>substrate</name>
    </ligand>
</feature>
<dbReference type="EMBL" id="LN890285">
    <property type="protein sequence ID" value="CUR53143.1"/>
    <property type="molecule type" value="Genomic_DNA"/>
</dbReference>
<feature type="binding site" evidence="18">
    <location>
        <position position="15"/>
    </location>
    <ligand>
        <name>a divalent metal cation</name>
        <dbReference type="ChEBI" id="CHEBI:60240"/>
        <label>1</label>
        <note>catalytic</note>
    </ligand>
</feature>
<dbReference type="Proteomes" id="UP000243633">
    <property type="component" value="Chromosome 1"/>
</dbReference>
<dbReference type="InterPro" id="IPR006309">
    <property type="entry name" value="DnaQ_proteo"/>
</dbReference>
<comment type="function">
    <text evidence="19">DNA polymerase III is a complex, multichain enzyme responsible for most of the replicative synthesis in bacteria. The epsilon subunit contain the editing function and is a proofreading 3'-5' exonuclease.</text>
</comment>
<evidence type="ECO:0000256" key="18">
    <source>
        <dbReference type="PIRSR" id="PIRSR606309-3"/>
    </source>
</evidence>
<dbReference type="InterPro" id="IPR006054">
    <property type="entry name" value="DnaQ"/>
</dbReference>
<dbReference type="PANTHER" id="PTHR30231:SF41">
    <property type="entry name" value="DNA POLYMERASE III SUBUNIT EPSILON"/>
    <property type="match status" value="1"/>
</dbReference>
<proteinExistence type="predicted"/>
<keyword evidence="13 18" id="KW-0464">Manganese</keyword>
<evidence type="ECO:0000256" key="1">
    <source>
        <dbReference type="ARBA" id="ARBA00001936"/>
    </source>
</evidence>
<dbReference type="NCBIfam" id="NF004316">
    <property type="entry name" value="PRK05711.1"/>
    <property type="match status" value="1"/>
</dbReference>
<dbReference type="PATRIC" id="fig|98804.3.peg.158"/>
<dbReference type="InterPro" id="IPR030934">
    <property type="entry name" value="Intein_C"/>
</dbReference>
<dbReference type="RefSeq" id="WP_082252439.1">
    <property type="nucleotide sequence ID" value="NZ_LN890285.1"/>
</dbReference>
<feature type="binding site" evidence="17">
    <location>
        <position position="168"/>
    </location>
    <ligand>
        <name>substrate</name>
    </ligand>
</feature>
<keyword evidence="11 18" id="KW-0460">Magnesium</keyword>
<dbReference type="OrthoDB" id="9804290at2"/>
<dbReference type="Pfam" id="PF00929">
    <property type="entry name" value="RNase_T"/>
    <property type="match status" value="1"/>
</dbReference>
<evidence type="ECO:0000256" key="12">
    <source>
        <dbReference type="ARBA" id="ARBA00022932"/>
    </source>
</evidence>
<dbReference type="SUPFAM" id="SSF53098">
    <property type="entry name" value="Ribonuclease H-like"/>
    <property type="match status" value="1"/>
</dbReference>
<evidence type="ECO:0000313" key="22">
    <source>
        <dbReference type="Proteomes" id="UP000243633"/>
    </source>
</evidence>
<keyword evidence="22" id="KW-1185">Reference proteome</keyword>
<evidence type="ECO:0000256" key="5">
    <source>
        <dbReference type="ARBA" id="ARBA00022695"/>
    </source>
</evidence>
<evidence type="ECO:0000256" key="7">
    <source>
        <dbReference type="ARBA" id="ARBA00022722"/>
    </source>
</evidence>
<evidence type="ECO:0000256" key="15">
    <source>
        <dbReference type="ARBA" id="ARBA00065841"/>
    </source>
</evidence>
<feature type="binding site" evidence="18">
    <location>
        <position position="13"/>
    </location>
    <ligand>
        <name>a divalent metal cation</name>
        <dbReference type="ChEBI" id="CHEBI:60240"/>
        <label>1</label>
        <note>catalytic</note>
    </ligand>
</feature>
<evidence type="ECO:0000256" key="9">
    <source>
        <dbReference type="ARBA" id="ARBA00022801"/>
    </source>
</evidence>
<evidence type="ECO:0000256" key="16">
    <source>
        <dbReference type="PIRSR" id="PIRSR606309-1"/>
    </source>
</evidence>
<keyword evidence="6 19" id="KW-0235">DNA replication</keyword>
<comment type="catalytic activity">
    <reaction evidence="14 19">
        <text>DNA(n) + a 2'-deoxyribonucleoside 5'-triphosphate = DNA(n+1) + diphosphate</text>
        <dbReference type="Rhea" id="RHEA:22508"/>
        <dbReference type="Rhea" id="RHEA-COMP:17339"/>
        <dbReference type="Rhea" id="RHEA-COMP:17340"/>
        <dbReference type="ChEBI" id="CHEBI:33019"/>
        <dbReference type="ChEBI" id="CHEBI:61560"/>
        <dbReference type="ChEBI" id="CHEBI:173112"/>
        <dbReference type="EC" id="2.7.7.7"/>
    </reaction>
</comment>
<feature type="domain" description="Exonuclease" evidence="20">
    <location>
        <begin position="8"/>
        <end position="185"/>
    </location>
</feature>
<dbReference type="GO" id="GO:0008408">
    <property type="term" value="F:3'-5' exonuclease activity"/>
    <property type="evidence" value="ECO:0007669"/>
    <property type="project" value="TreeGrafter"/>
</dbReference>
<protein>
    <recommendedName>
        <fullName evidence="3 19">DNA polymerase III subunit epsilon</fullName>
        <ecNumber evidence="2 19">2.7.7.7</ecNumber>
    </recommendedName>
</protein>
<dbReference type="PROSITE" id="PS50818">
    <property type="entry name" value="INTEIN_C_TER"/>
    <property type="match status" value="1"/>
</dbReference>
<evidence type="ECO:0000256" key="17">
    <source>
        <dbReference type="PIRSR" id="PIRSR606309-2"/>
    </source>
</evidence>
<dbReference type="NCBIfam" id="TIGR00573">
    <property type="entry name" value="dnaq"/>
    <property type="match status" value="1"/>
</dbReference>
<comment type="cofactor">
    <cofactor evidence="1 19">
        <name>Mn(2+)</name>
        <dbReference type="ChEBI" id="CHEBI:29035"/>
    </cofactor>
</comment>
<evidence type="ECO:0000256" key="11">
    <source>
        <dbReference type="ARBA" id="ARBA00022842"/>
    </source>
</evidence>
<comment type="cofactor">
    <cofactor evidence="18">
        <name>Mg(2+)</name>
        <dbReference type="ChEBI" id="CHEBI:18420"/>
    </cofactor>
    <cofactor evidence="18">
        <name>Mn(2+)</name>
        <dbReference type="ChEBI" id="CHEBI:29035"/>
    </cofactor>
    <text evidence="18">Binds 2 divalent metal cations. Magnesium or manganese.</text>
</comment>
<evidence type="ECO:0000256" key="4">
    <source>
        <dbReference type="ARBA" id="ARBA00022679"/>
    </source>
</evidence>
<sequence>MNFCSINRKIFLDTETTGMNKTGNLCINHKIIEIGAIEMINRKLTGKKIHFYLKPGRLIDPEAYKIHGISNQFLSKKPFFYEVSQKILNFLKNSTVIVHNAIFDISFLNYEFSLISSQIPKLNKICKIVDTLILARKLFPGKKNTLDALCQRYHINSKNRILHGALLDAQLLSKVYLSMTSKQESIFFSPQKNTSYNITYDYNLENKIISHIIYATQKETNDHVKYLKNICNISKKKIW</sequence>
<dbReference type="InterPro" id="IPR012337">
    <property type="entry name" value="RNaseH-like_sf"/>
</dbReference>
<feature type="binding site" evidence="17">
    <location>
        <position position="13"/>
    </location>
    <ligand>
        <name>substrate</name>
    </ligand>
</feature>
<organism evidence="21 22">
    <name type="scientific">Buchnera aphidicola subsp. Tuberolachnus salignus</name>
    <dbReference type="NCBI Taxonomy" id="98804"/>
    <lineage>
        <taxon>Bacteria</taxon>
        <taxon>Pseudomonadati</taxon>
        <taxon>Pseudomonadota</taxon>
        <taxon>Gammaproteobacteria</taxon>
        <taxon>Enterobacterales</taxon>
        <taxon>Erwiniaceae</taxon>
        <taxon>Buchnera</taxon>
    </lineage>
</organism>
<dbReference type="InterPro" id="IPR036397">
    <property type="entry name" value="RNaseH_sf"/>
</dbReference>
<evidence type="ECO:0000256" key="14">
    <source>
        <dbReference type="ARBA" id="ARBA00049244"/>
    </source>
</evidence>